<evidence type="ECO:0000313" key="4">
    <source>
        <dbReference type="Proteomes" id="UP000576082"/>
    </source>
</evidence>
<gene>
    <name evidence="3" type="ORF">HHU12_28820</name>
</gene>
<dbReference type="Pfam" id="PF00561">
    <property type="entry name" value="Abhydrolase_1"/>
    <property type="match status" value="1"/>
</dbReference>
<dbReference type="InterPro" id="IPR029058">
    <property type="entry name" value="AB_hydrolase_fold"/>
</dbReference>
<comment type="caution">
    <text evidence="3">The sequence shown here is derived from an EMBL/GenBank/DDBJ whole genome shotgun (WGS) entry which is preliminary data.</text>
</comment>
<feature type="domain" description="AB hydrolase-1" evidence="2">
    <location>
        <begin position="25"/>
        <end position="260"/>
    </location>
</feature>
<dbReference type="Proteomes" id="UP000576082">
    <property type="component" value="Unassembled WGS sequence"/>
</dbReference>
<keyword evidence="1 3" id="KW-0378">Hydrolase</keyword>
<reference evidence="3 4" key="1">
    <citation type="submission" date="2020-04" db="EMBL/GenBank/DDBJ databases">
        <title>Flammeovirga sp. SR4, a novel species isolated from seawater.</title>
        <authorList>
            <person name="Wang X."/>
        </authorList>
    </citation>
    <scope>NUCLEOTIDE SEQUENCE [LARGE SCALE GENOMIC DNA]</scope>
    <source>
        <strain evidence="3 4">ATCC 23126</strain>
    </source>
</reference>
<dbReference type="Gene3D" id="3.40.50.1820">
    <property type="entry name" value="alpha/beta hydrolase"/>
    <property type="match status" value="1"/>
</dbReference>
<dbReference type="EMBL" id="JABANE010000126">
    <property type="protein sequence ID" value="NME72002.1"/>
    <property type="molecule type" value="Genomic_DNA"/>
</dbReference>
<organism evidence="3 4">
    <name type="scientific">Flammeovirga aprica JL-4</name>
    <dbReference type="NCBI Taxonomy" id="694437"/>
    <lineage>
        <taxon>Bacteria</taxon>
        <taxon>Pseudomonadati</taxon>
        <taxon>Bacteroidota</taxon>
        <taxon>Cytophagia</taxon>
        <taxon>Cytophagales</taxon>
        <taxon>Flammeovirgaceae</taxon>
        <taxon>Flammeovirga</taxon>
    </lineage>
</organism>
<protein>
    <submittedName>
        <fullName evidence="3">Alpha/beta hydrolase</fullName>
    </submittedName>
</protein>
<dbReference type="GO" id="GO:0016787">
    <property type="term" value="F:hydrolase activity"/>
    <property type="evidence" value="ECO:0007669"/>
    <property type="project" value="UniProtKB-KW"/>
</dbReference>
<evidence type="ECO:0000313" key="3">
    <source>
        <dbReference type="EMBL" id="NME72002.1"/>
    </source>
</evidence>
<evidence type="ECO:0000259" key="2">
    <source>
        <dbReference type="Pfam" id="PF00561"/>
    </source>
</evidence>
<name>A0A7X9S056_9BACT</name>
<dbReference type="PRINTS" id="PR00412">
    <property type="entry name" value="EPOXHYDRLASE"/>
</dbReference>
<evidence type="ECO:0000256" key="1">
    <source>
        <dbReference type="ARBA" id="ARBA00022801"/>
    </source>
</evidence>
<dbReference type="PANTHER" id="PTHR43329">
    <property type="entry name" value="EPOXIDE HYDROLASE"/>
    <property type="match status" value="1"/>
</dbReference>
<keyword evidence="4" id="KW-1185">Reference proteome</keyword>
<accession>A0A7X9S056</accession>
<dbReference type="RefSeq" id="WP_169660199.1">
    <property type="nucleotide sequence ID" value="NZ_JABANE010000126.1"/>
</dbReference>
<dbReference type="SUPFAM" id="SSF53474">
    <property type="entry name" value="alpha/beta-Hydrolases"/>
    <property type="match status" value="1"/>
</dbReference>
<dbReference type="InterPro" id="IPR000639">
    <property type="entry name" value="Epox_hydrolase-like"/>
</dbReference>
<sequence>MMKYQKKSEIINGINLKYVYEGEGPAVLLLHGFPDSAELWENQIGPLVDAGYSVIAPDQRGFGDSELLEGVEHYTIDKIAADALALMDHLGVQKARLVGHDFGAFVGWYLATVHADRFECYMPLSVGHPNSYAKAGIRQKQLGWYALFYQFEGIAETMLAKDDWALFRAFIENHPGAETWIKDLSRPGRMTAGLNWYRANFMAAFSGELPLPNATIPVQAVWSTGDMALAEEQMAGTAEFVNGDFKYHTFEGVSHWITMDASDQLNPIILDFIKDYKG</sequence>
<dbReference type="InterPro" id="IPR000073">
    <property type="entry name" value="AB_hydrolase_1"/>
</dbReference>
<dbReference type="AlphaFoldDB" id="A0A7X9S056"/>
<proteinExistence type="predicted"/>